<comment type="caution">
    <text evidence="3">The sequence shown here is derived from an EMBL/GenBank/DDBJ whole genome shotgun (WGS) entry which is preliminary data.</text>
</comment>
<dbReference type="Proteomes" id="UP001197093">
    <property type="component" value="Unassembled WGS sequence"/>
</dbReference>
<dbReference type="Gene3D" id="1.20.1050.10">
    <property type="match status" value="1"/>
</dbReference>
<name>A0AAD4EQW5_9PEZI</name>
<dbReference type="InterPro" id="IPR004045">
    <property type="entry name" value="Glutathione_S-Trfase_N"/>
</dbReference>
<evidence type="ECO:0000259" key="2">
    <source>
        <dbReference type="Pfam" id="PF22041"/>
    </source>
</evidence>
<proteinExistence type="predicted"/>
<dbReference type="Pfam" id="PF22041">
    <property type="entry name" value="GST_C_7"/>
    <property type="match status" value="1"/>
</dbReference>
<evidence type="ECO:0008006" key="5">
    <source>
        <dbReference type="Google" id="ProtNLM"/>
    </source>
</evidence>
<accession>A0AAD4EQW5</accession>
<reference evidence="3" key="1">
    <citation type="submission" date="2023-02" db="EMBL/GenBank/DDBJ databases">
        <authorList>
            <person name="Palmer J.M."/>
        </authorList>
    </citation>
    <scope>NUCLEOTIDE SEQUENCE</scope>
    <source>
        <strain evidence="3">FW57</strain>
    </source>
</reference>
<evidence type="ECO:0000259" key="1">
    <source>
        <dbReference type="Pfam" id="PF13409"/>
    </source>
</evidence>
<dbReference type="Pfam" id="PF13409">
    <property type="entry name" value="GST_N_2"/>
    <property type="match status" value="1"/>
</dbReference>
<dbReference type="CDD" id="cd03038">
    <property type="entry name" value="GST_N_etherase_LigE"/>
    <property type="match status" value="1"/>
</dbReference>
<dbReference type="Gene3D" id="3.40.30.10">
    <property type="entry name" value="Glutaredoxin"/>
    <property type="match status" value="1"/>
</dbReference>
<dbReference type="SUPFAM" id="SSF52833">
    <property type="entry name" value="Thioredoxin-like"/>
    <property type="match status" value="1"/>
</dbReference>
<gene>
    <name evidence="3" type="ORF">NEMBOFW57_008252</name>
</gene>
<dbReference type="AlphaFoldDB" id="A0AAD4EQW5"/>
<protein>
    <recommendedName>
        <fullName evidence="5">GST N-terminal domain-containing protein</fullName>
    </recommendedName>
</protein>
<dbReference type="InterPro" id="IPR054416">
    <property type="entry name" value="GST_UstS-like_C"/>
</dbReference>
<evidence type="ECO:0000313" key="3">
    <source>
        <dbReference type="EMBL" id="KAG7285956.1"/>
    </source>
</evidence>
<sequence length="278" mass="30815">MTTSTPANPIEFYDIATRPPAEKTCCSPNPWKARFALNFKAMPFTTNWVQMPDITKVRKGLNVPPVRQFADGTDFYTLPIIHDPNTGALVGDSFDIAVYLQKTYPDAGAGDLFPAQALGDWVLAKEHSILVPLTEARPGGWPDYAQFNVNVDAAFTLHVGLTVQGFPFDPASEEASKAEFVRRAGVKRFEDFTLEGEARQKVKDSFKEMLGGLAVLFKKDPSGPFLLGQRASYADMMVGAWLRMFHGTLEASEFDEITSWHDGVFRQLHDALDAYAKA</sequence>
<keyword evidence="4" id="KW-1185">Reference proteome</keyword>
<dbReference type="SUPFAM" id="SSF47616">
    <property type="entry name" value="GST C-terminal domain-like"/>
    <property type="match status" value="1"/>
</dbReference>
<feature type="domain" description="Glutathione S-transferase UstS-like C-terminal" evidence="2">
    <location>
        <begin position="182"/>
        <end position="275"/>
    </location>
</feature>
<organism evidence="3 4">
    <name type="scientific">Staphylotrichum longicolle</name>
    <dbReference type="NCBI Taxonomy" id="669026"/>
    <lineage>
        <taxon>Eukaryota</taxon>
        <taxon>Fungi</taxon>
        <taxon>Dikarya</taxon>
        <taxon>Ascomycota</taxon>
        <taxon>Pezizomycotina</taxon>
        <taxon>Sordariomycetes</taxon>
        <taxon>Sordariomycetidae</taxon>
        <taxon>Sordariales</taxon>
        <taxon>Chaetomiaceae</taxon>
        <taxon>Staphylotrichum</taxon>
    </lineage>
</organism>
<feature type="domain" description="GST N-terminal" evidence="1">
    <location>
        <begin position="27"/>
        <end position="102"/>
    </location>
</feature>
<dbReference type="InterPro" id="IPR036282">
    <property type="entry name" value="Glutathione-S-Trfase_C_sf"/>
</dbReference>
<evidence type="ECO:0000313" key="4">
    <source>
        <dbReference type="Proteomes" id="UP001197093"/>
    </source>
</evidence>
<dbReference type="EMBL" id="JAHCVI010000004">
    <property type="protein sequence ID" value="KAG7285956.1"/>
    <property type="molecule type" value="Genomic_DNA"/>
</dbReference>
<dbReference type="InterPro" id="IPR036249">
    <property type="entry name" value="Thioredoxin-like_sf"/>
</dbReference>